<reference evidence="2 3" key="1">
    <citation type="journal article" date="2015" name="Environ. Microbiol.">
        <title>Metagenome sequence of Elaphomyces granulatus from sporocarp tissue reveals Ascomycota ectomycorrhizal fingerprints of genome expansion and a Proteobacteria-rich microbiome.</title>
        <authorList>
            <person name="Quandt C.A."/>
            <person name="Kohler A."/>
            <person name="Hesse C.N."/>
            <person name="Sharpton T.J."/>
            <person name="Martin F."/>
            <person name="Spatafora J.W."/>
        </authorList>
    </citation>
    <scope>NUCLEOTIDE SEQUENCE [LARGE SCALE GENOMIC DNA]</scope>
    <source>
        <strain evidence="2 3">OSC145934</strain>
    </source>
</reference>
<protein>
    <submittedName>
        <fullName evidence="2">Uncharacterized protein</fullName>
    </submittedName>
</protein>
<feature type="compositionally biased region" description="Basic and acidic residues" evidence="1">
    <location>
        <begin position="213"/>
        <end position="224"/>
    </location>
</feature>
<evidence type="ECO:0000313" key="2">
    <source>
        <dbReference type="EMBL" id="OXV05518.1"/>
    </source>
</evidence>
<accession>A0A232LND8</accession>
<feature type="compositionally biased region" description="Low complexity" evidence="1">
    <location>
        <begin position="195"/>
        <end position="209"/>
    </location>
</feature>
<organism evidence="2 3">
    <name type="scientific">Elaphomyces granulatus</name>
    <dbReference type="NCBI Taxonomy" id="519963"/>
    <lineage>
        <taxon>Eukaryota</taxon>
        <taxon>Fungi</taxon>
        <taxon>Dikarya</taxon>
        <taxon>Ascomycota</taxon>
        <taxon>Pezizomycotina</taxon>
        <taxon>Eurotiomycetes</taxon>
        <taxon>Eurotiomycetidae</taxon>
        <taxon>Eurotiales</taxon>
        <taxon>Elaphomycetaceae</taxon>
        <taxon>Elaphomyces</taxon>
    </lineage>
</organism>
<sequence>MESQTKTSPEEDHQSTTEPPSRSPPDDNPMISQDRLWSFDPTPFNPSYVRERLRSPGRDGATQEELPLLAMTDEHADTLVFIDPAPSLARRSPFEVLSVPHRLHSKNLLETGSNFFRKLYELRSQTRIRRHRGLGRTLAKGVQYVLDLTPAPEGDEALIFITELSCPMGIRTWARSWSRWNLPWSCVGGWEETESLPAAEAPPTSTSPAPESPSRESSESRKPESNVNTSNDPDASSTGGVEEKIPVLPLDYSAIRHRAGIERILHALEGLEPRLDSAPKFWTFFALAKLFEVATAPAISNHILAWLYEYGNALLIEIHPDIVYRIACGIQSIDLCHQTFAILVGEEALLLLRDAQLRPPLETFHGRIRETLDDSETQRIEYASKGFLDRVLGIFIDLVGTEMSWLTDLINRQLATDGIPPNAAIVSTITRCLKEYVRGRIYACLMRPAMTHIPNPLFIGGDGYPRQYFLEAYTKMKPVERILSRTFWVFLANESFPEDWESAFPAFQHRSIAELGHHLPKFQDQSQAVLRRVPHSELRDLATSPFAPASHWPHITLPGEMQMNHHHSRHEIAYLSLLSDASHYIRTVSRKMLDPPDPESRQNNMFQLVDTLTCLTDDEYKYLPLWAGGNDDDSGGVFAGNDAPLLESGGFSAPGPNVHSGSAAPSEDSFTVMASSEAISTVQGASHRAIASFADVVSLGSTTGSLQRGLTRMDIRSAESEPPLGPETLGSIEGFQDDDTQTETLSEGCATVTMHSPGFSEDNDDDIDDIDDSDDSDDSGEDFEMDFD</sequence>
<feature type="region of interest" description="Disordered" evidence="1">
    <location>
        <begin position="195"/>
        <end position="241"/>
    </location>
</feature>
<dbReference type="OrthoDB" id="5371510at2759"/>
<name>A0A232LND8_9EURO</name>
<keyword evidence="3" id="KW-1185">Reference proteome</keyword>
<evidence type="ECO:0000256" key="1">
    <source>
        <dbReference type="SAM" id="MobiDB-lite"/>
    </source>
</evidence>
<comment type="caution">
    <text evidence="2">The sequence shown here is derived from an EMBL/GenBank/DDBJ whole genome shotgun (WGS) entry which is preliminary data.</text>
</comment>
<dbReference type="EMBL" id="NPHW01006836">
    <property type="protein sequence ID" value="OXV05518.1"/>
    <property type="molecule type" value="Genomic_DNA"/>
</dbReference>
<feature type="compositionally biased region" description="Acidic residues" evidence="1">
    <location>
        <begin position="761"/>
        <end position="788"/>
    </location>
</feature>
<feature type="compositionally biased region" description="Polar residues" evidence="1">
    <location>
        <begin position="226"/>
        <end position="239"/>
    </location>
</feature>
<proteinExistence type="predicted"/>
<feature type="region of interest" description="Disordered" evidence="1">
    <location>
        <begin position="714"/>
        <end position="788"/>
    </location>
</feature>
<feature type="region of interest" description="Disordered" evidence="1">
    <location>
        <begin position="1"/>
        <end position="43"/>
    </location>
</feature>
<dbReference type="Proteomes" id="UP000243515">
    <property type="component" value="Unassembled WGS sequence"/>
</dbReference>
<dbReference type="AlphaFoldDB" id="A0A232LND8"/>
<gene>
    <name evidence="2" type="ORF">Egran_06714</name>
</gene>
<evidence type="ECO:0000313" key="3">
    <source>
        <dbReference type="Proteomes" id="UP000243515"/>
    </source>
</evidence>